<proteinExistence type="predicted"/>
<evidence type="ECO:0000313" key="1">
    <source>
        <dbReference type="EMBL" id="CQR26177.1"/>
    </source>
</evidence>
<keyword evidence="2" id="KW-1185">Reference proteome</keyword>
<accession>A0A0E4CTW7</accession>
<gene>
    <name evidence="1" type="ORF">BN1356_02536</name>
</gene>
<sequence length="50" mass="5418">MDDKKRTMISALKSVFLEQGYCLGANFEEQAGKLSLSQIAIEISLAQAGI</sequence>
<dbReference type="EMBL" id="CTEN01000009">
    <property type="protein sequence ID" value="CQR26177.1"/>
    <property type="molecule type" value="Genomic_DNA"/>
</dbReference>
<protein>
    <submittedName>
        <fullName evidence="1">Uncharacterized protein</fullName>
    </submittedName>
</protein>
<dbReference type="AlphaFoldDB" id="A0A0E4CTW7"/>
<dbReference type="Proteomes" id="UP000198604">
    <property type="component" value="Unassembled WGS sequence"/>
</dbReference>
<dbReference type="RefSeq" id="WP_176694291.1">
    <property type="nucleotide sequence ID" value="NZ_CTEN01000009.1"/>
</dbReference>
<evidence type="ECO:0000313" key="2">
    <source>
        <dbReference type="Proteomes" id="UP000198604"/>
    </source>
</evidence>
<organism evidence="1 2">
    <name type="scientific">Streptococcus varani</name>
    <dbReference type="NCBI Taxonomy" id="1608583"/>
    <lineage>
        <taxon>Bacteria</taxon>
        <taxon>Bacillati</taxon>
        <taxon>Bacillota</taxon>
        <taxon>Bacilli</taxon>
        <taxon>Lactobacillales</taxon>
        <taxon>Streptococcaceae</taxon>
        <taxon>Streptococcus</taxon>
    </lineage>
</organism>
<name>A0A0E4CTW7_9STRE</name>
<dbReference type="STRING" id="1608583.BN1356_02536"/>
<reference evidence="2" key="1">
    <citation type="submission" date="2015-03" db="EMBL/GenBank/DDBJ databases">
        <authorList>
            <person name="Urmite Genomes"/>
        </authorList>
    </citation>
    <scope>NUCLEOTIDE SEQUENCE [LARGE SCALE GENOMIC DNA]</scope>
    <source>
        <strain evidence="2">FF10</strain>
    </source>
</reference>